<feature type="domain" description="Calcineurin-like phosphoesterase" evidence="1">
    <location>
        <begin position="43"/>
        <end position="246"/>
    </location>
</feature>
<name>A0ABW4KGQ4_9BACI</name>
<protein>
    <submittedName>
        <fullName evidence="2">Metallophosphoesterase</fullName>
    </submittedName>
</protein>
<dbReference type="InterPro" id="IPR051158">
    <property type="entry name" value="Metallophosphoesterase_sf"/>
</dbReference>
<dbReference type="RefSeq" id="WP_380772526.1">
    <property type="nucleotide sequence ID" value="NZ_JBHUEO010000006.1"/>
</dbReference>
<dbReference type="InterPro" id="IPR029052">
    <property type="entry name" value="Metallo-depent_PP-like"/>
</dbReference>
<evidence type="ECO:0000313" key="2">
    <source>
        <dbReference type="EMBL" id="MFD1705956.1"/>
    </source>
</evidence>
<dbReference type="InterPro" id="IPR004843">
    <property type="entry name" value="Calcineurin-like_PHP"/>
</dbReference>
<dbReference type="Gene3D" id="3.60.21.10">
    <property type="match status" value="1"/>
</dbReference>
<dbReference type="SUPFAM" id="SSF56300">
    <property type="entry name" value="Metallo-dependent phosphatases"/>
    <property type="match status" value="1"/>
</dbReference>
<keyword evidence="3" id="KW-1185">Reference proteome</keyword>
<sequence>MMLMMLLILIGLVIYILWDNNRIVVRKENIVLDHLPEQLQGFSILQISDLHEKEFGKNNKRLIEQINSLEYDAIVFTGDMLDGAESDNYEYFYSLIEGIHNKELALFVYGNSDPPSYQTAPVFEKSEFIRGMEKRGVQFLETIETLEVDKAKIHFINFEWAIITNPEYIGRVNGTYRPSYHRHDKYLDYQGGLWDKTKNIEDIVSSDVTVALNHFPIAEPRVDYIQSDPNTEWRNFDLILSGHYHGGQIRLPFVGALYIPEPWYEPNSFYPPQDRVKGLWKYKTTFHYVSAGLGSSDAISFLEFRLFNPPEMNLLKLTR</sequence>
<reference evidence="3" key="1">
    <citation type="journal article" date="2019" name="Int. J. Syst. Evol. Microbiol.">
        <title>The Global Catalogue of Microorganisms (GCM) 10K type strain sequencing project: providing services to taxonomists for standard genome sequencing and annotation.</title>
        <authorList>
            <consortium name="The Broad Institute Genomics Platform"/>
            <consortium name="The Broad Institute Genome Sequencing Center for Infectious Disease"/>
            <person name="Wu L."/>
            <person name="Ma J."/>
        </authorList>
    </citation>
    <scope>NUCLEOTIDE SEQUENCE [LARGE SCALE GENOMIC DNA]</scope>
    <source>
        <strain evidence="3">CGMCC 1.12295</strain>
    </source>
</reference>
<dbReference type="Pfam" id="PF00149">
    <property type="entry name" value="Metallophos"/>
    <property type="match status" value="1"/>
</dbReference>
<evidence type="ECO:0000313" key="3">
    <source>
        <dbReference type="Proteomes" id="UP001597301"/>
    </source>
</evidence>
<accession>A0ABW4KGQ4</accession>
<evidence type="ECO:0000259" key="1">
    <source>
        <dbReference type="Pfam" id="PF00149"/>
    </source>
</evidence>
<dbReference type="PANTHER" id="PTHR31302:SF0">
    <property type="entry name" value="TRANSMEMBRANE PROTEIN WITH METALLOPHOSPHOESTERASE DOMAIN"/>
    <property type="match status" value="1"/>
</dbReference>
<gene>
    <name evidence="2" type="ORF">ACFSCZ_04210</name>
</gene>
<dbReference type="Proteomes" id="UP001597301">
    <property type="component" value="Unassembled WGS sequence"/>
</dbReference>
<dbReference type="EMBL" id="JBHUEO010000006">
    <property type="protein sequence ID" value="MFD1705956.1"/>
    <property type="molecule type" value="Genomic_DNA"/>
</dbReference>
<proteinExistence type="predicted"/>
<dbReference type="PANTHER" id="PTHR31302">
    <property type="entry name" value="TRANSMEMBRANE PROTEIN WITH METALLOPHOSPHOESTERASE DOMAIN-RELATED"/>
    <property type="match status" value="1"/>
</dbReference>
<organism evidence="2 3">
    <name type="scientific">Siminovitchia sediminis</name>
    <dbReference type="NCBI Taxonomy" id="1274353"/>
    <lineage>
        <taxon>Bacteria</taxon>
        <taxon>Bacillati</taxon>
        <taxon>Bacillota</taxon>
        <taxon>Bacilli</taxon>
        <taxon>Bacillales</taxon>
        <taxon>Bacillaceae</taxon>
        <taxon>Siminovitchia</taxon>
    </lineage>
</organism>
<comment type="caution">
    <text evidence="2">The sequence shown here is derived from an EMBL/GenBank/DDBJ whole genome shotgun (WGS) entry which is preliminary data.</text>
</comment>